<evidence type="ECO:0000256" key="3">
    <source>
        <dbReference type="ARBA" id="ARBA00011262"/>
    </source>
</evidence>
<keyword evidence="5" id="KW-0547">Nucleotide-binding</keyword>
<feature type="domain" description="ABC transporter" evidence="10">
    <location>
        <begin position="11"/>
        <end position="253"/>
    </location>
</feature>
<dbReference type="Pfam" id="PF00005">
    <property type="entry name" value="ABC_tran"/>
    <property type="match status" value="2"/>
</dbReference>
<comment type="subunit">
    <text evidence="3">The complex is composed of two ATP-binding proteins (LsrA), two transmembrane proteins (LsrC and LsrD) and a solute-binding protein (LsrB).</text>
</comment>
<organism evidence="11 12">
    <name type="scientific">Mumia flava</name>
    <dbReference type="NCBI Taxonomy" id="1348852"/>
    <lineage>
        <taxon>Bacteria</taxon>
        <taxon>Bacillati</taxon>
        <taxon>Actinomycetota</taxon>
        <taxon>Actinomycetes</taxon>
        <taxon>Propionibacteriales</taxon>
        <taxon>Nocardioidaceae</taxon>
        <taxon>Mumia</taxon>
    </lineage>
</organism>
<comment type="catalytic activity">
    <reaction evidence="9">
        <text>ATP + H2O + (2R,4S)-2-methyl-2,3,3,4-tetrahydroxytetrahydrofuran-[AI-2-binding protein]Side 1 = ADP + phosphate + (2R,4S)-2-methyl-2,3,3,4-tetrahydroxytetrahydrofuranSide 2 + [AI-2-binding protein]Side 1.</text>
        <dbReference type="EC" id="7.6.2.13"/>
    </reaction>
</comment>
<dbReference type="Proteomes" id="UP000230842">
    <property type="component" value="Unassembled WGS sequence"/>
</dbReference>
<evidence type="ECO:0000256" key="2">
    <source>
        <dbReference type="ARBA" id="ARBA00009404"/>
    </source>
</evidence>
<name>A0A0B2BMC3_9ACTN</name>
<proteinExistence type="inferred from homology"/>
<feature type="domain" description="ABC transporter" evidence="10">
    <location>
        <begin position="270"/>
        <end position="512"/>
    </location>
</feature>
<evidence type="ECO:0000313" key="12">
    <source>
        <dbReference type="Proteomes" id="UP000230842"/>
    </source>
</evidence>
<comment type="caution">
    <text evidence="11">The sequence shown here is derived from an EMBL/GenBank/DDBJ whole genome shotgun (WGS) entry which is preliminary data.</text>
</comment>
<comment type="function">
    <text evidence="7">Part of the ABC transporter complex LsrABCD involved in autoinducer 2 (AI-2) import. Responsible for energy coupling to the transport system.</text>
</comment>
<evidence type="ECO:0000256" key="6">
    <source>
        <dbReference type="ARBA" id="ARBA00022840"/>
    </source>
</evidence>
<evidence type="ECO:0000313" key="11">
    <source>
        <dbReference type="EMBL" id="PJJ54300.1"/>
    </source>
</evidence>
<evidence type="ECO:0000256" key="4">
    <source>
        <dbReference type="ARBA" id="ARBA00019459"/>
    </source>
</evidence>
<dbReference type="RefSeq" id="WP_039347939.1">
    <property type="nucleotide sequence ID" value="NZ_PGEZ01000002.1"/>
</dbReference>
<dbReference type="EC" id="7.6.2.13" evidence="8"/>
<evidence type="ECO:0000256" key="8">
    <source>
        <dbReference type="ARBA" id="ARBA00023798"/>
    </source>
</evidence>
<dbReference type="PANTHER" id="PTHR43790:SF2">
    <property type="entry name" value="AUTOINDUCER 2 IMPORT ATP-BINDING PROTEIN LSRA"/>
    <property type="match status" value="1"/>
</dbReference>
<comment type="subcellular location">
    <subcellularLocation>
        <location evidence="1">Cell inner membrane</location>
        <topology evidence="1">Peripheral membrane protein</topology>
    </subcellularLocation>
</comment>
<comment type="similarity">
    <text evidence="2">Belongs to the ABC transporter superfamily. AI-2 autoinducer porter (TC 3.A.1.2.8) family.</text>
</comment>
<evidence type="ECO:0000256" key="1">
    <source>
        <dbReference type="ARBA" id="ARBA00004417"/>
    </source>
</evidence>
<evidence type="ECO:0000259" key="10">
    <source>
        <dbReference type="PROSITE" id="PS50893"/>
    </source>
</evidence>
<dbReference type="Gene3D" id="3.40.50.300">
    <property type="entry name" value="P-loop containing nucleotide triphosphate hydrolases"/>
    <property type="match status" value="2"/>
</dbReference>
<dbReference type="PANTHER" id="PTHR43790">
    <property type="entry name" value="CARBOHYDRATE TRANSPORT ATP-BINDING PROTEIN MG119-RELATED"/>
    <property type="match status" value="1"/>
</dbReference>
<dbReference type="OrthoDB" id="3311037at2"/>
<dbReference type="SUPFAM" id="SSF52540">
    <property type="entry name" value="P-loop containing nucleoside triphosphate hydrolases"/>
    <property type="match status" value="2"/>
</dbReference>
<evidence type="ECO:0000256" key="9">
    <source>
        <dbReference type="ARBA" id="ARBA00034076"/>
    </source>
</evidence>
<protein>
    <recommendedName>
        <fullName evidence="4">Autoinducer 2 import ATP-binding protein LsrA</fullName>
        <ecNumber evidence="8">7.6.2.13</ecNumber>
    </recommendedName>
</protein>
<dbReference type="AlphaFoldDB" id="A0A0B2BMC3"/>
<reference evidence="11 12" key="1">
    <citation type="submission" date="2017-11" db="EMBL/GenBank/DDBJ databases">
        <title>Genomic Encyclopedia of Archaeal and Bacterial Type Strains, Phase II (KMG-II): From Individual Species to Whole Genera.</title>
        <authorList>
            <person name="Goeker M."/>
        </authorList>
    </citation>
    <scope>NUCLEOTIDE SEQUENCE [LARGE SCALE GENOMIC DNA]</scope>
    <source>
        <strain evidence="11 12">DSM 27763</strain>
    </source>
</reference>
<gene>
    <name evidence="11" type="ORF">CLV56_3809</name>
</gene>
<dbReference type="InterPro" id="IPR050107">
    <property type="entry name" value="ABC_carbohydrate_import_ATPase"/>
</dbReference>
<dbReference type="InterPro" id="IPR027417">
    <property type="entry name" value="P-loop_NTPase"/>
</dbReference>
<dbReference type="SMART" id="SM00382">
    <property type="entry name" value="AAA"/>
    <property type="match status" value="1"/>
</dbReference>
<dbReference type="InterPro" id="IPR017871">
    <property type="entry name" value="ABC_transporter-like_CS"/>
</dbReference>
<evidence type="ECO:0000256" key="5">
    <source>
        <dbReference type="ARBA" id="ARBA00022741"/>
    </source>
</evidence>
<dbReference type="PROSITE" id="PS50893">
    <property type="entry name" value="ABC_TRANSPORTER_2"/>
    <property type="match status" value="2"/>
</dbReference>
<keyword evidence="6 11" id="KW-0067">ATP-binding</keyword>
<sequence>MTRADGAVPRLEVRGLSKTFSGVTVLRDAHLRLAPGEIHALVGQNGSGKSTLIKLISGVHRADPGGEVLVDGTAIGPPVHAGRLHQQGLAFVHQDLGLINDLTVAENVRVGRHAVNAVTRRIDRAADRAAVRQTFAFLGVPIDPDATVGSLDPSERVAVAVARALQERAEGSGVVVFDESSRAIPHEALPAFYAMVRFLAEQGTAVLFVSHDLKEVLALGDRVTALRNGRVVETGVDVAALDEAALTRLVLGRDGAPGDLIGHYPPVSGAPAESVTLSGIGGGRVRDVTATLRPGEVVGVTGTIDSGLLDLPGLLGGARSARGSIRRAGRALDLARCSVAELLDAGVVMIPQDRHGYGLAMDLTVEENVTIPHVGARARPWSLGRAWRRQETDRVLERYDVRPRGRDTVVATMSGGNQQKVLFGKWLLGEPRLLVLEEPTQAVDVGARAALLEATRQAAQHGAAVLYVSSEVEDLAAVCDRLLVLDDGVVARDLTGPFTAESVLGAIFDVPTGGPA</sequence>
<dbReference type="EMBL" id="PGEZ01000002">
    <property type="protein sequence ID" value="PJJ54300.1"/>
    <property type="molecule type" value="Genomic_DNA"/>
</dbReference>
<dbReference type="GO" id="GO:0005886">
    <property type="term" value="C:plasma membrane"/>
    <property type="evidence" value="ECO:0007669"/>
    <property type="project" value="UniProtKB-SubCell"/>
</dbReference>
<keyword evidence="12" id="KW-1185">Reference proteome</keyword>
<dbReference type="GO" id="GO:0016887">
    <property type="term" value="F:ATP hydrolysis activity"/>
    <property type="evidence" value="ECO:0007669"/>
    <property type="project" value="InterPro"/>
</dbReference>
<dbReference type="GO" id="GO:0005524">
    <property type="term" value="F:ATP binding"/>
    <property type="evidence" value="ECO:0007669"/>
    <property type="project" value="UniProtKB-KW"/>
</dbReference>
<evidence type="ECO:0000256" key="7">
    <source>
        <dbReference type="ARBA" id="ARBA00023747"/>
    </source>
</evidence>
<accession>A0A0B2BMC3</accession>
<dbReference type="PROSITE" id="PS00211">
    <property type="entry name" value="ABC_TRANSPORTER_1"/>
    <property type="match status" value="1"/>
</dbReference>
<dbReference type="InterPro" id="IPR003593">
    <property type="entry name" value="AAA+_ATPase"/>
</dbReference>
<dbReference type="InterPro" id="IPR003439">
    <property type="entry name" value="ABC_transporter-like_ATP-bd"/>
</dbReference>